<dbReference type="AlphaFoldDB" id="A0AAW0CZ01"/>
<organism evidence="2 3">
    <name type="scientific">Favolaschia claudopus</name>
    <dbReference type="NCBI Taxonomy" id="2862362"/>
    <lineage>
        <taxon>Eukaryota</taxon>
        <taxon>Fungi</taxon>
        <taxon>Dikarya</taxon>
        <taxon>Basidiomycota</taxon>
        <taxon>Agaricomycotina</taxon>
        <taxon>Agaricomycetes</taxon>
        <taxon>Agaricomycetidae</taxon>
        <taxon>Agaricales</taxon>
        <taxon>Marasmiineae</taxon>
        <taxon>Mycenaceae</taxon>
        <taxon>Favolaschia</taxon>
    </lineage>
</organism>
<evidence type="ECO:0000313" key="3">
    <source>
        <dbReference type="Proteomes" id="UP001362999"/>
    </source>
</evidence>
<sequence length="492" mass="53108">MRRRFGRNCPSTGNVSNVTCDIVTFPLITPHRPALPALGGRLSRTLLTSLDTTTTFCVGASAGSLVHPATRSFQARCPGYPCSLVRPPTHSLSPSYLLVCSVTDALRPVWRVHGSHQRPSHLRSLGAALDAFFYPPVELNPAPLCPCVFTSPHRLSLTLAPAAPSHPAALIRPIPCSCVCTTPPPLIDPHALVAPPRIRPFAHRPLAPRLVLYTTTHALACAAPRRVTQPALNALAQLALPPSRSLVRFSILPPTHTRSSSPLPPRSLDRPPPPSPRSVRRPSFVSTPSPCLIRATTRPAFHRVADTVCRVPSAVSPHFRPPRRMYTQAAVVVPPHTPRSQCNPHRLPPPFTAAIPTRCRALTHRSYSIATTHPLIPAYVVAIAVPIPIPTTPPLSLPRHPFPLPRRIAISPITPPPAQAIGYAGAVSRAPPYTRTGIRVRHNPRRAAVTRPPSAVLTPASTLFTCIYCLALISAPPPAVRVPRSGRLIPYI</sequence>
<evidence type="ECO:0000313" key="2">
    <source>
        <dbReference type="EMBL" id="KAK7045081.1"/>
    </source>
</evidence>
<feature type="compositionally biased region" description="Pro residues" evidence="1">
    <location>
        <begin position="262"/>
        <end position="276"/>
    </location>
</feature>
<feature type="region of interest" description="Disordered" evidence="1">
    <location>
        <begin position="253"/>
        <end position="285"/>
    </location>
</feature>
<dbReference type="EMBL" id="JAWWNJ010000011">
    <property type="protein sequence ID" value="KAK7045081.1"/>
    <property type="molecule type" value="Genomic_DNA"/>
</dbReference>
<keyword evidence="3" id="KW-1185">Reference proteome</keyword>
<comment type="caution">
    <text evidence="2">The sequence shown here is derived from an EMBL/GenBank/DDBJ whole genome shotgun (WGS) entry which is preliminary data.</text>
</comment>
<dbReference type="Proteomes" id="UP001362999">
    <property type="component" value="Unassembled WGS sequence"/>
</dbReference>
<accession>A0AAW0CZ01</accession>
<protein>
    <submittedName>
        <fullName evidence="2">Uncharacterized protein</fullName>
    </submittedName>
</protein>
<reference evidence="2 3" key="1">
    <citation type="journal article" date="2024" name="J Genomics">
        <title>Draft genome sequencing and assembly of Favolaschia claudopus CIRM-BRFM 2984 isolated from oak limbs.</title>
        <authorList>
            <person name="Navarro D."/>
            <person name="Drula E."/>
            <person name="Chaduli D."/>
            <person name="Cazenave R."/>
            <person name="Ahrendt S."/>
            <person name="Wang J."/>
            <person name="Lipzen A."/>
            <person name="Daum C."/>
            <person name="Barry K."/>
            <person name="Grigoriev I.V."/>
            <person name="Favel A."/>
            <person name="Rosso M.N."/>
            <person name="Martin F."/>
        </authorList>
    </citation>
    <scope>NUCLEOTIDE SEQUENCE [LARGE SCALE GENOMIC DNA]</scope>
    <source>
        <strain evidence="2 3">CIRM-BRFM 2984</strain>
    </source>
</reference>
<evidence type="ECO:0000256" key="1">
    <source>
        <dbReference type="SAM" id="MobiDB-lite"/>
    </source>
</evidence>
<gene>
    <name evidence="2" type="ORF">R3P38DRAFT_3177308</name>
</gene>
<name>A0AAW0CZ01_9AGAR</name>
<proteinExistence type="predicted"/>